<evidence type="ECO:0000256" key="1">
    <source>
        <dbReference type="ARBA" id="ARBA00004141"/>
    </source>
</evidence>
<sequence length="137" mass="15675">YYGDSVGYYFGFLSVYTKWLSVPALLGILLSFPNALERDTRWIIMSVATTLWGLLLMDVGWVTKKASLKRQWDNPRSSLKHIRSHAIDDILEDIPTQSLYVDASVSSTHFGLVSSPDRERHYIEIYSLESSDWTLLA</sequence>
<dbReference type="Pfam" id="PF04547">
    <property type="entry name" value="Anoctamin"/>
    <property type="match status" value="1"/>
</dbReference>
<dbReference type="EMBL" id="JABANM010033210">
    <property type="protein sequence ID" value="KAF4701643.1"/>
    <property type="molecule type" value="Genomic_DNA"/>
</dbReference>
<keyword evidence="3 5" id="KW-1133">Transmembrane helix</keyword>
<feature type="non-terminal residue" evidence="7">
    <location>
        <position position="1"/>
    </location>
</feature>
<dbReference type="PANTHER" id="PTHR12308:SF73">
    <property type="entry name" value="ANOCTAMIN"/>
    <property type="match status" value="1"/>
</dbReference>
<dbReference type="AlphaFoldDB" id="A0A7J6PZZ7"/>
<dbReference type="InterPro" id="IPR007632">
    <property type="entry name" value="Anoctamin"/>
</dbReference>
<accession>A0A7J6PZZ7</accession>
<proteinExistence type="predicted"/>
<comment type="caution">
    <text evidence="7">The sequence shown here is derived from an EMBL/GenBank/DDBJ whole genome shotgun (WGS) entry which is preliminary data.</text>
</comment>
<organism evidence="7 8">
    <name type="scientific">Perkinsus olseni</name>
    <name type="common">Perkinsus atlanticus</name>
    <dbReference type="NCBI Taxonomy" id="32597"/>
    <lineage>
        <taxon>Eukaryota</taxon>
        <taxon>Sar</taxon>
        <taxon>Alveolata</taxon>
        <taxon>Perkinsozoa</taxon>
        <taxon>Perkinsea</taxon>
        <taxon>Perkinsida</taxon>
        <taxon>Perkinsidae</taxon>
        <taxon>Perkinsus</taxon>
    </lineage>
</organism>
<protein>
    <recommendedName>
        <fullName evidence="6">Anoctamin transmembrane domain-containing protein</fullName>
    </recommendedName>
</protein>
<keyword evidence="2 5" id="KW-0812">Transmembrane</keyword>
<name>A0A7J6PZZ7_PEROL</name>
<feature type="transmembrane region" description="Helical" evidence="5">
    <location>
        <begin position="6"/>
        <end position="30"/>
    </location>
</feature>
<gene>
    <name evidence="7" type="ORF">FOZ62_018097</name>
</gene>
<dbReference type="GO" id="GO:0005254">
    <property type="term" value="F:chloride channel activity"/>
    <property type="evidence" value="ECO:0007669"/>
    <property type="project" value="TreeGrafter"/>
</dbReference>
<feature type="transmembrane region" description="Helical" evidence="5">
    <location>
        <begin position="42"/>
        <end position="62"/>
    </location>
</feature>
<evidence type="ECO:0000256" key="5">
    <source>
        <dbReference type="SAM" id="Phobius"/>
    </source>
</evidence>
<dbReference type="GO" id="GO:0016020">
    <property type="term" value="C:membrane"/>
    <property type="evidence" value="ECO:0007669"/>
    <property type="project" value="UniProtKB-SubCell"/>
</dbReference>
<evidence type="ECO:0000256" key="4">
    <source>
        <dbReference type="ARBA" id="ARBA00023136"/>
    </source>
</evidence>
<evidence type="ECO:0000256" key="2">
    <source>
        <dbReference type="ARBA" id="ARBA00022692"/>
    </source>
</evidence>
<feature type="domain" description="Anoctamin transmembrane" evidence="6">
    <location>
        <begin position="1"/>
        <end position="74"/>
    </location>
</feature>
<evidence type="ECO:0000259" key="6">
    <source>
        <dbReference type="Pfam" id="PF04547"/>
    </source>
</evidence>
<evidence type="ECO:0000256" key="3">
    <source>
        <dbReference type="ARBA" id="ARBA00022989"/>
    </source>
</evidence>
<evidence type="ECO:0000313" key="7">
    <source>
        <dbReference type="EMBL" id="KAF4701643.1"/>
    </source>
</evidence>
<comment type="subcellular location">
    <subcellularLocation>
        <location evidence="1">Membrane</location>
        <topology evidence="1">Multi-pass membrane protein</topology>
    </subcellularLocation>
</comment>
<keyword evidence="4 5" id="KW-0472">Membrane</keyword>
<dbReference type="Proteomes" id="UP000574390">
    <property type="component" value="Unassembled WGS sequence"/>
</dbReference>
<dbReference type="PANTHER" id="PTHR12308">
    <property type="entry name" value="ANOCTAMIN"/>
    <property type="match status" value="1"/>
</dbReference>
<reference evidence="7 8" key="1">
    <citation type="submission" date="2020-04" db="EMBL/GenBank/DDBJ databases">
        <title>Perkinsus olseni comparative genomics.</title>
        <authorList>
            <person name="Bogema D.R."/>
        </authorList>
    </citation>
    <scope>NUCLEOTIDE SEQUENCE [LARGE SCALE GENOMIC DNA]</scope>
    <source>
        <strain evidence="7">ATCC PRA-205</strain>
    </source>
</reference>
<dbReference type="InterPro" id="IPR049452">
    <property type="entry name" value="Anoctamin_TM"/>
</dbReference>
<evidence type="ECO:0000313" key="8">
    <source>
        <dbReference type="Proteomes" id="UP000574390"/>
    </source>
</evidence>